<feature type="transmembrane region" description="Helical" evidence="8">
    <location>
        <begin position="153"/>
        <end position="172"/>
    </location>
</feature>
<evidence type="ECO:0000313" key="11">
    <source>
        <dbReference type="Proteomes" id="UP000034492"/>
    </source>
</evidence>
<comment type="caution">
    <text evidence="10">The sequence shown here is derived from an EMBL/GenBank/DDBJ whole genome shotgun (WGS) entry which is preliminary data.</text>
</comment>
<dbReference type="InterPro" id="IPR003342">
    <property type="entry name" value="ArnT-like_N"/>
</dbReference>
<evidence type="ECO:0000256" key="1">
    <source>
        <dbReference type="ARBA" id="ARBA00004651"/>
    </source>
</evidence>
<dbReference type="Pfam" id="PF02366">
    <property type="entry name" value="PMT"/>
    <property type="match status" value="1"/>
</dbReference>
<name>A0A0G0EUM1_9BACT</name>
<reference evidence="10 11" key="1">
    <citation type="journal article" date="2015" name="Nature">
        <title>rRNA introns, odd ribosomes, and small enigmatic genomes across a large radiation of phyla.</title>
        <authorList>
            <person name="Brown C.T."/>
            <person name="Hug L.A."/>
            <person name="Thomas B.C."/>
            <person name="Sharon I."/>
            <person name="Castelle C.J."/>
            <person name="Singh A."/>
            <person name="Wilkins M.J."/>
            <person name="Williams K.H."/>
            <person name="Banfield J.F."/>
        </authorList>
    </citation>
    <scope>NUCLEOTIDE SEQUENCE [LARGE SCALE GENOMIC DNA]</scope>
</reference>
<keyword evidence="7 8" id="KW-0472">Membrane</keyword>
<dbReference type="Gene3D" id="2.60.120.260">
    <property type="entry name" value="Galactose-binding domain-like"/>
    <property type="match status" value="1"/>
</dbReference>
<dbReference type="GO" id="GO:0016763">
    <property type="term" value="F:pentosyltransferase activity"/>
    <property type="evidence" value="ECO:0007669"/>
    <property type="project" value="TreeGrafter"/>
</dbReference>
<feature type="transmembrane region" description="Helical" evidence="8">
    <location>
        <begin position="313"/>
        <end position="330"/>
    </location>
</feature>
<feature type="transmembrane region" description="Helical" evidence="8">
    <location>
        <begin position="20"/>
        <end position="38"/>
    </location>
</feature>
<evidence type="ECO:0000259" key="9">
    <source>
        <dbReference type="Pfam" id="PF02366"/>
    </source>
</evidence>
<keyword evidence="4 10" id="KW-0808">Transferase</keyword>
<accession>A0A0G0EUM1</accession>
<evidence type="ECO:0000256" key="3">
    <source>
        <dbReference type="ARBA" id="ARBA00022676"/>
    </source>
</evidence>
<evidence type="ECO:0000256" key="2">
    <source>
        <dbReference type="ARBA" id="ARBA00022475"/>
    </source>
</evidence>
<protein>
    <submittedName>
        <fullName evidence="10">Glycosyl transferase family 39</fullName>
    </submittedName>
</protein>
<evidence type="ECO:0000256" key="7">
    <source>
        <dbReference type="ARBA" id="ARBA00023136"/>
    </source>
</evidence>
<gene>
    <name evidence="10" type="ORF">US19_C0002G0037</name>
</gene>
<dbReference type="EMBL" id="LBSA01000002">
    <property type="protein sequence ID" value="KKQ10618.1"/>
    <property type="molecule type" value="Genomic_DNA"/>
</dbReference>
<evidence type="ECO:0000256" key="6">
    <source>
        <dbReference type="ARBA" id="ARBA00022989"/>
    </source>
</evidence>
<dbReference type="AlphaFoldDB" id="A0A0G0EUM1"/>
<feature type="transmembrane region" description="Helical" evidence="8">
    <location>
        <begin position="360"/>
        <end position="379"/>
    </location>
</feature>
<feature type="transmembrane region" description="Helical" evidence="8">
    <location>
        <begin position="127"/>
        <end position="147"/>
    </location>
</feature>
<keyword evidence="5 8" id="KW-0812">Transmembrane</keyword>
<keyword evidence="6 8" id="KW-1133">Transmembrane helix</keyword>
<feature type="transmembrane region" description="Helical" evidence="8">
    <location>
        <begin position="74"/>
        <end position="98"/>
    </location>
</feature>
<sequence length="753" mass="88349">MITHLFWRLTSLIKKYPEVIIVFFVGAFLRLGSVYPGYYAHGDEIMYGEAVKMVSQFRLTLDQQYLGYPPLVPWIMALFYIVFFIPAQMILTLIQLILSNQDIGLIFQEDFFKKFIFGVNWEHPLYWARYSTAFFGSTSILLTYILALRVFSSRIIATAAAFLVAVNYRLVLNSTIGFIDIYNTFFTLLSVIFILRLLEKQNFKNYLLAFIMVSLSFITKYQFYSIIALIITQVIISFKNSKGLNLLFIKRFLDKNFISTGILAFIFVLVVHTQYLINWEFVVGFNQYEALKYGIGTNKLNIYPISYLYHKAINPYLSILFVIGLIVGINKKEYKDKFIIFSSIFFVFSFLYFYHSKGGFYTRNFLAVIPLILMVAAFGLETLVKFIKFTYIRNLFIVILILLFSKDHLEDSLIVFKIQRQPSYKVTAEEWLTQNLPANITFANFPTNPIPKREDIMLSSLPDISEAFSYRELRTENIDYSILDFFVANQSYVWWMKVPFEIGRYFWEKPDNLLAQSFYSLAIRELLWEHSVKNYLPHWQVYGYNYSVIDLINYPIYDQEVEIVKEFGFENGEWKKLVYFDLYNNYLDYSQDGRTLGGSLVIKPLPKQVQKKVVPGGLRWESEPFEITPEILVKIEGWMKYDQEVFKNERNGFLRLDFYNDIPIQKVTARPIISFVSERAYGDLGWKKVEIEAVAPKNAKYFTVGFQSDKVIENLYLDDVKIYKSLDKVKDESIIHITIDDKDLFPPNDQGFL</sequence>
<dbReference type="GO" id="GO:0006493">
    <property type="term" value="P:protein O-linked glycosylation"/>
    <property type="evidence" value="ECO:0007669"/>
    <property type="project" value="InterPro"/>
</dbReference>
<evidence type="ECO:0000256" key="5">
    <source>
        <dbReference type="ARBA" id="ARBA00022692"/>
    </source>
</evidence>
<dbReference type="GO" id="GO:0000030">
    <property type="term" value="F:mannosyltransferase activity"/>
    <property type="evidence" value="ECO:0007669"/>
    <property type="project" value="InterPro"/>
</dbReference>
<keyword evidence="2" id="KW-1003">Cell membrane</keyword>
<dbReference type="PANTHER" id="PTHR33908">
    <property type="entry name" value="MANNOSYLTRANSFERASE YKCB-RELATED"/>
    <property type="match status" value="1"/>
</dbReference>
<proteinExistence type="predicted"/>
<feature type="transmembrane region" description="Helical" evidence="8">
    <location>
        <begin position="179"/>
        <end position="198"/>
    </location>
</feature>
<feature type="transmembrane region" description="Helical" evidence="8">
    <location>
        <begin position="337"/>
        <end position="354"/>
    </location>
</feature>
<dbReference type="InterPro" id="IPR050297">
    <property type="entry name" value="LipidA_mod_glycosyltrf_83"/>
</dbReference>
<dbReference type="GO" id="GO:0009103">
    <property type="term" value="P:lipopolysaccharide biosynthetic process"/>
    <property type="evidence" value="ECO:0007669"/>
    <property type="project" value="UniProtKB-ARBA"/>
</dbReference>
<feature type="transmembrane region" description="Helical" evidence="8">
    <location>
        <begin position="210"/>
        <end position="236"/>
    </location>
</feature>
<feature type="transmembrane region" description="Helical" evidence="8">
    <location>
        <begin position="257"/>
        <end position="277"/>
    </location>
</feature>
<dbReference type="Proteomes" id="UP000034492">
    <property type="component" value="Unassembled WGS sequence"/>
</dbReference>
<dbReference type="PANTHER" id="PTHR33908:SF11">
    <property type="entry name" value="MEMBRANE PROTEIN"/>
    <property type="match status" value="1"/>
</dbReference>
<organism evidence="10 11">
    <name type="scientific">Candidatus Daviesbacteria bacterium GW2011_GWB1_36_5</name>
    <dbReference type="NCBI Taxonomy" id="1618426"/>
    <lineage>
        <taxon>Bacteria</taxon>
        <taxon>Candidatus Daviesiibacteriota</taxon>
    </lineage>
</organism>
<feature type="domain" description="ArnT-like N-terminal" evidence="9">
    <location>
        <begin position="123"/>
        <end position="273"/>
    </location>
</feature>
<evidence type="ECO:0000256" key="4">
    <source>
        <dbReference type="ARBA" id="ARBA00022679"/>
    </source>
</evidence>
<comment type="subcellular location">
    <subcellularLocation>
        <location evidence="1">Cell membrane</location>
        <topology evidence="1">Multi-pass membrane protein</topology>
    </subcellularLocation>
</comment>
<keyword evidence="3" id="KW-0328">Glycosyltransferase</keyword>
<dbReference type="GO" id="GO:0005886">
    <property type="term" value="C:plasma membrane"/>
    <property type="evidence" value="ECO:0007669"/>
    <property type="project" value="UniProtKB-SubCell"/>
</dbReference>
<evidence type="ECO:0000313" key="10">
    <source>
        <dbReference type="EMBL" id="KKQ10618.1"/>
    </source>
</evidence>
<evidence type="ECO:0000256" key="8">
    <source>
        <dbReference type="SAM" id="Phobius"/>
    </source>
</evidence>